<dbReference type="AlphaFoldDB" id="A0A9D1HV85"/>
<reference evidence="1" key="2">
    <citation type="journal article" date="2021" name="PeerJ">
        <title>Extensive microbial diversity within the chicken gut microbiome revealed by metagenomics and culture.</title>
        <authorList>
            <person name="Gilroy R."/>
            <person name="Ravi A."/>
            <person name="Getino M."/>
            <person name="Pursley I."/>
            <person name="Horton D.L."/>
            <person name="Alikhan N.F."/>
            <person name="Baker D."/>
            <person name="Gharbi K."/>
            <person name="Hall N."/>
            <person name="Watson M."/>
            <person name="Adriaenssens E.M."/>
            <person name="Foster-Nyarko E."/>
            <person name="Jarju S."/>
            <person name="Secka A."/>
            <person name="Antonio M."/>
            <person name="Oren A."/>
            <person name="Chaudhuri R.R."/>
            <person name="La Ragione R."/>
            <person name="Hildebrand F."/>
            <person name="Pallen M.J."/>
        </authorList>
    </citation>
    <scope>NUCLEOTIDE SEQUENCE</scope>
    <source>
        <strain evidence="1">CHK197-8231</strain>
    </source>
</reference>
<dbReference type="EMBL" id="DVML01000001">
    <property type="protein sequence ID" value="HIU21955.1"/>
    <property type="molecule type" value="Genomic_DNA"/>
</dbReference>
<evidence type="ECO:0000313" key="2">
    <source>
        <dbReference type="Proteomes" id="UP000824087"/>
    </source>
</evidence>
<sequence length="170" mass="17593">MKNKRNYLLGGLFAAVVLMAVGYSALAQKLTINGTANITSTWNVAITSITEKGKTGTATVVGSPSFTANSATFAVDFKTPGDSVTFDIVVKNTGSLDAVLNALTITPTESATSGIKYTVTGVAKNDKLPATSGTDTVTVKAEWVGTDTTVPTTKTKSLTVTLDYIQDTSA</sequence>
<organism evidence="1 2">
    <name type="scientific">Candidatus Fimihabitans intestinipullorum</name>
    <dbReference type="NCBI Taxonomy" id="2840820"/>
    <lineage>
        <taxon>Bacteria</taxon>
        <taxon>Bacillati</taxon>
        <taxon>Mycoplasmatota</taxon>
        <taxon>Mycoplasmatota incertae sedis</taxon>
        <taxon>Candidatus Fimihabitans</taxon>
    </lineage>
</organism>
<comment type="caution">
    <text evidence="1">The sequence shown here is derived from an EMBL/GenBank/DDBJ whole genome shotgun (WGS) entry which is preliminary data.</text>
</comment>
<accession>A0A9D1HV85</accession>
<reference evidence="1" key="1">
    <citation type="submission" date="2020-10" db="EMBL/GenBank/DDBJ databases">
        <authorList>
            <person name="Gilroy R."/>
        </authorList>
    </citation>
    <scope>NUCLEOTIDE SEQUENCE</scope>
    <source>
        <strain evidence="1">CHK197-8231</strain>
    </source>
</reference>
<protein>
    <submittedName>
        <fullName evidence="1">Uncharacterized protein</fullName>
    </submittedName>
</protein>
<dbReference type="Proteomes" id="UP000824087">
    <property type="component" value="Unassembled WGS sequence"/>
</dbReference>
<gene>
    <name evidence="1" type="ORF">IAD49_00010</name>
</gene>
<evidence type="ECO:0000313" key="1">
    <source>
        <dbReference type="EMBL" id="HIU21955.1"/>
    </source>
</evidence>
<name>A0A9D1HV85_9BACT</name>
<proteinExistence type="predicted"/>